<name>A0A9P4LLM2_9PLEO</name>
<feature type="domain" description="MYND-type" evidence="5">
    <location>
        <begin position="65"/>
        <end position="102"/>
    </location>
</feature>
<evidence type="ECO:0000259" key="5">
    <source>
        <dbReference type="PROSITE" id="PS50865"/>
    </source>
</evidence>
<evidence type="ECO:0000256" key="3">
    <source>
        <dbReference type="ARBA" id="ARBA00022833"/>
    </source>
</evidence>
<evidence type="ECO:0000256" key="1">
    <source>
        <dbReference type="ARBA" id="ARBA00022723"/>
    </source>
</evidence>
<dbReference type="EMBL" id="ML978179">
    <property type="protein sequence ID" value="KAF2031696.1"/>
    <property type="molecule type" value="Genomic_DNA"/>
</dbReference>
<evidence type="ECO:0000256" key="2">
    <source>
        <dbReference type="ARBA" id="ARBA00022771"/>
    </source>
</evidence>
<gene>
    <name evidence="6" type="ORF">EK21DRAFT_62694</name>
</gene>
<evidence type="ECO:0000313" key="7">
    <source>
        <dbReference type="Proteomes" id="UP000799777"/>
    </source>
</evidence>
<dbReference type="Pfam" id="PF01753">
    <property type="entry name" value="zf-MYND"/>
    <property type="match status" value="1"/>
</dbReference>
<protein>
    <recommendedName>
        <fullName evidence="5">MYND-type domain-containing protein</fullName>
    </recommendedName>
</protein>
<dbReference type="Proteomes" id="UP000799777">
    <property type="component" value="Unassembled WGS sequence"/>
</dbReference>
<dbReference type="GO" id="GO:0008270">
    <property type="term" value="F:zinc ion binding"/>
    <property type="evidence" value="ECO:0007669"/>
    <property type="project" value="UniProtKB-KW"/>
</dbReference>
<dbReference type="AlphaFoldDB" id="A0A9P4LLM2"/>
<dbReference type="PROSITE" id="PS50865">
    <property type="entry name" value="ZF_MYND_2"/>
    <property type="match status" value="1"/>
</dbReference>
<dbReference type="OrthoDB" id="5952526at2759"/>
<keyword evidence="1" id="KW-0479">Metal-binding</keyword>
<accession>A0A9P4LLM2</accession>
<proteinExistence type="predicted"/>
<dbReference type="SUPFAM" id="SSF144232">
    <property type="entry name" value="HIT/MYND zinc finger-like"/>
    <property type="match status" value="1"/>
</dbReference>
<keyword evidence="7" id="KW-1185">Reference proteome</keyword>
<organism evidence="6 7">
    <name type="scientific">Setomelanomma holmii</name>
    <dbReference type="NCBI Taxonomy" id="210430"/>
    <lineage>
        <taxon>Eukaryota</taxon>
        <taxon>Fungi</taxon>
        <taxon>Dikarya</taxon>
        <taxon>Ascomycota</taxon>
        <taxon>Pezizomycotina</taxon>
        <taxon>Dothideomycetes</taxon>
        <taxon>Pleosporomycetidae</taxon>
        <taxon>Pleosporales</taxon>
        <taxon>Pleosporineae</taxon>
        <taxon>Phaeosphaeriaceae</taxon>
        <taxon>Setomelanomma</taxon>
    </lineage>
</organism>
<evidence type="ECO:0000256" key="4">
    <source>
        <dbReference type="PROSITE-ProRule" id="PRU00134"/>
    </source>
</evidence>
<comment type="caution">
    <text evidence="6">The sequence shown here is derived from an EMBL/GenBank/DDBJ whole genome shotgun (WGS) entry which is preliminary data.</text>
</comment>
<reference evidence="6" key="1">
    <citation type="journal article" date="2020" name="Stud. Mycol.">
        <title>101 Dothideomycetes genomes: a test case for predicting lifestyles and emergence of pathogens.</title>
        <authorList>
            <person name="Haridas S."/>
            <person name="Albert R."/>
            <person name="Binder M."/>
            <person name="Bloem J."/>
            <person name="Labutti K."/>
            <person name="Salamov A."/>
            <person name="Andreopoulos B."/>
            <person name="Baker S."/>
            <person name="Barry K."/>
            <person name="Bills G."/>
            <person name="Bluhm B."/>
            <person name="Cannon C."/>
            <person name="Castanera R."/>
            <person name="Culley D."/>
            <person name="Daum C."/>
            <person name="Ezra D."/>
            <person name="Gonzalez J."/>
            <person name="Henrissat B."/>
            <person name="Kuo A."/>
            <person name="Liang C."/>
            <person name="Lipzen A."/>
            <person name="Lutzoni F."/>
            <person name="Magnuson J."/>
            <person name="Mondo S."/>
            <person name="Nolan M."/>
            <person name="Ohm R."/>
            <person name="Pangilinan J."/>
            <person name="Park H.-J."/>
            <person name="Ramirez L."/>
            <person name="Alfaro M."/>
            <person name="Sun H."/>
            <person name="Tritt A."/>
            <person name="Yoshinaga Y."/>
            <person name="Zwiers L.-H."/>
            <person name="Turgeon B."/>
            <person name="Goodwin S."/>
            <person name="Spatafora J."/>
            <person name="Crous P."/>
            <person name="Grigoriev I."/>
        </authorList>
    </citation>
    <scope>NUCLEOTIDE SEQUENCE</scope>
    <source>
        <strain evidence="6">CBS 110217</strain>
    </source>
</reference>
<dbReference type="InterPro" id="IPR002893">
    <property type="entry name" value="Znf_MYND"/>
</dbReference>
<keyword evidence="2 4" id="KW-0863">Zinc-finger</keyword>
<keyword evidence="3" id="KW-0862">Zinc</keyword>
<sequence length="388" mass="43599">MDTAQYIQQCAQEDQAGLDEYIASRPAESSTAADQLDYDYLPRSPRSLPPQTFHVSTNLVCGCVTPGCAKTHNLNRCSVCKVVQYCSREHQAADRRSHRSVCGKIKKAQANLEYEEEDLRQEEGDGIFGEGGRGHFWRTHETRDYMRARYTLVEALLKINAFQAVSAALDHLLDMLELCRSDNLGARDVIPGLYIRLGRDQEAYDFCKWWATTGQENDYDWDSTGLPYLDVKNADVFEEVGAFVGAWPSLAHNVAITLLKVRLMMDLQSLQQARLDAGPHVPQEILDTIQQHTASSIITGRSEIVNRVDQTPHIMQLQKQVKELHAAVHKANPYFWPALLKPGDNLKARPTSYGFGDMSHMQLVLQYTYNAWAETPGAISAIGELLKA</sequence>
<evidence type="ECO:0000313" key="6">
    <source>
        <dbReference type="EMBL" id="KAF2031696.1"/>
    </source>
</evidence>
<dbReference type="Gene3D" id="6.10.140.2220">
    <property type="match status" value="1"/>
</dbReference>